<keyword evidence="5" id="KW-0464">Manganese</keyword>
<dbReference type="EMBL" id="OC911136">
    <property type="protein sequence ID" value="CAD7651253.1"/>
    <property type="molecule type" value="Genomic_DNA"/>
</dbReference>
<dbReference type="GO" id="GO:0016042">
    <property type="term" value="P:lipid catabolic process"/>
    <property type="evidence" value="ECO:0007669"/>
    <property type="project" value="UniProtKB-KW"/>
</dbReference>
<evidence type="ECO:0000256" key="1">
    <source>
        <dbReference type="ARBA" id="ARBA00005060"/>
    </source>
</evidence>
<evidence type="ECO:0000259" key="8">
    <source>
        <dbReference type="PROSITE" id="PS50968"/>
    </source>
</evidence>
<dbReference type="InterPro" id="IPR001882">
    <property type="entry name" value="Biotin_BS"/>
</dbReference>
<sequence length="131" mass="14387">MASSALEFSINNDLHLIQLISIDGTGRMRLQYEGTIYNIHVMPEKVAKYYELIPNKPKPDVSKTLRSPMPGLVKSVSCSVGDLVSEGQEVCVIEAMKMQNSLTVSTSGKIKAINCKSGDTVDDEQILIQLE</sequence>
<dbReference type="PANTHER" id="PTHR45266">
    <property type="entry name" value="OXALOACETATE DECARBOXYLASE ALPHA CHAIN"/>
    <property type="match status" value="1"/>
</dbReference>
<accession>A0A7R9M0T3</accession>
<feature type="domain" description="Lipoyl-binding" evidence="8">
    <location>
        <begin position="56"/>
        <end position="131"/>
    </location>
</feature>
<dbReference type="Pfam" id="PF00364">
    <property type="entry name" value="Biotin_lipoyl"/>
    <property type="match status" value="1"/>
</dbReference>
<dbReference type="OrthoDB" id="196847at2759"/>
<dbReference type="EC" id="6.4.1.3" evidence="2"/>
<evidence type="ECO:0000256" key="7">
    <source>
        <dbReference type="ARBA" id="ARBA00049495"/>
    </source>
</evidence>
<keyword evidence="10" id="KW-1185">Reference proteome</keyword>
<dbReference type="CDD" id="cd06850">
    <property type="entry name" value="biotinyl_domain"/>
    <property type="match status" value="1"/>
</dbReference>
<dbReference type="AlphaFoldDB" id="A0A7R9M0T3"/>
<dbReference type="Gene3D" id="2.40.50.100">
    <property type="match status" value="1"/>
</dbReference>
<organism evidence="9">
    <name type="scientific">Medioppia subpectinata</name>
    <dbReference type="NCBI Taxonomy" id="1979941"/>
    <lineage>
        <taxon>Eukaryota</taxon>
        <taxon>Metazoa</taxon>
        <taxon>Ecdysozoa</taxon>
        <taxon>Arthropoda</taxon>
        <taxon>Chelicerata</taxon>
        <taxon>Arachnida</taxon>
        <taxon>Acari</taxon>
        <taxon>Acariformes</taxon>
        <taxon>Sarcoptiformes</taxon>
        <taxon>Oribatida</taxon>
        <taxon>Brachypylina</taxon>
        <taxon>Oppioidea</taxon>
        <taxon>Oppiidae</taxon>
        <taxon>Medioppia</taxon>
    </lineage>
</organism>
<dbReference type="PANTHER" id="PTHR45266:SF3">
    <property type="entry name" value="OXALOACETATE DECARBOXYLASE ALPHA CHAIN"/>
    <property type="match status" value="1"/>
</dbReference>
<dbReference type="GO" id="GO:0004658">
    <property type="term" value="F:propionyl-CoA carboxylase activity"/>
    <property type="evidence" value="ECO:0007669"/>
    <property type="project" value="UniProtKB-EC"/>
</dbReference>
<evidence type="ECO:0000256" key="4">
    <source>
        <dbReference type="ARBA" id="ARBA00022963"/>
    </source>
</evidence>
<dbReference type="InterPro" id="IPR041265">
    <property type="entry name" value="PCC_BT"/>
</dbReference>
<dbReference type="InterPro" id="IPR011053">
    <property type="entry name" value="Single_hybrid_motif"/>
</dbReference>
<dbReference type="Proteomes" id="UP000759131">
    <property type="component" value="Unassembled WGS sequence"/>
</dbReference>
<comment type="pathway">
    <text evidence="1">Metabolic intermediate metabolism; propanoyl-CoA degradation; succinyl-CoA from propanoyl-CoA: step 1/3.</text>
</comment>
<dbReference type="UniPathway" id="UPA00945">
    <property type="reaction ID" value="UER00908"/>
</dbReference>
<dbReference type="PROSITE" id="PS50968">
    <property type="entry name" value="BIOTINYL_LIPOYL"/>
    <property type="match status" value="1"/>
</dbReference>
<dbReference type="EMBL" id="CAJPIZ010056561">
    <property type="protein sequence ID" value="CAG2123322.1"/>
    <property type="molecule type" value="Genomic_DNA"/>
</dbReference>
<dbReference type="InterPro" id="IPR000089">
    <property type="entry name" value="Biotin_lipoyl"/>
</dbReference>
<dbReference type="PROSITE" id="PS00188">
    <property type="entry name" value="BIOTIN"/>
    <property type="match status" value="1"/>
</dbReference>
<evidence type="ECO:0000256" key="2">
    <source>
        <dbReference type="ARBA" id="ARBA00013050"/>
    </source>
</evidence>
<dbReference type="SUPFAM" id="SSF51230">
    <property type="entry name" value="Single hybrid motif"/>
    <property type="match status" value="1"/>
</dbReference>
<keyword evidence="4" id="KW-0443">Lipid metabolism</keyword>
<dbReference type="InterPro" id="IPR050709">
    <property type="entry name" value="Biotin_Carboxyl_Carrier/Decarb"/>
</dbReference>
<name>A0A7R9M0T3_9ACAR</name>
<protein>
    <recommendedName>
        <fullName evidence="2">propionyl-CoA carboxylase</fullName>
        <ecNumber evidence="2">6.4.1.3</ecNumber>
    </recommendedName>
</protein>
<dbReference type="FunFam" id="2.40.50.100:FF:000003">
    <property type="entry name" value="Acetyl-CoA carboxylase biotin carboxyl carrier protein"/>
    <property type="match status" value="1"/>
</dbReference>
<keyword evidence="6" id="KW-0092">Biotin</keyword>
<gene>
    <name evidence="9" type="ORF">OSB1V03_LOCUS23267</name>
</gene>
<evidence type="ECO:0000256" key="5">
    <source>
        <dbReference type="ARBA" id="ARBA00023211"/>
    </source>
</evidence>
<comment type="catalytic activity">
    <reaction evidence="7">
        <text>propanoyl-CoA + hydrogencarbonate + ATP = (S)-methylmalonyl-CoA + ADP + phosphate + H(+)</text>
        <dbReference type="Rhea" id="RHEA:23720"/>
        <dbReference type="ChEBI" id="CHEBI:15378"/>
        <dbReference type="ChEBI" id="CHEBI:17544"/>
        <dbReference type="ChEBI" id="CHEBI:30616"/>
        <dbReference type="ChEBI" id="CHEBI:43474"/>
        <dbReference type="ChEBI" id="CHEBI:57327"/>
        <dbReference type="ChEBI" id="CHEBI:57392"/>
        <dbReference type="ChEBI" id="CHEBI:456216"/>
        <dbReference type="EC" id="6.4.1.3"/>
    </reaction>
    <physiologicalReaction direction="left-to-right" evidence="7">
        <dbReference type="Rhea" id="RHEA:23721"/>
    </physiologicalReaction>
</comment>
<keyword evidence="4" id="KW-0442">Lipid degradation</keyword>
<evidence type="ECO:0000313" key="10">
    <source>
        <dbReference type="Proteomes" id="UP000759131"/>
    </source>
</evidence>
<evidence type="ECO:0000313" key="9">
    <source>
        <dbReference type="EMBL" id="CAD7651253.1"/>
    </source>
</evidence>
<evidence type="ECO:0000256" key="3">
    <source>
        <dbReference type="ARBA" id="ARBA00022842"/>
    </source>
</evidence>
<evidence type="ECO:0000256" key="6">
    <source>
        <dbReference type="ARBA" id="ARBA00023267"/>
    </source>
</evidence>
<proteinExistence type="predicted"/>
<keyword evidence="3" id="KW-0460">Magnesium</keyword>
<reference evidence="9" key="1">
    <citation type="submission" date="2020-11" db="EMBL/GenBank/DDBJ databases">
        <authorList>
            <person name="Tran Van P."/>
        </authorList>
    </citation>
    <scope>NUCLEOTIDE SEQUENCE</scope>
</reference>
<dbReference type="Pfam" id="PF18140">
    <property type="entry name" value="PCC_BT"/>
    <property type="match status" value="1"/>
</dbReference>